<reference evidence="1" key="1">
    <citation type="journal article" date="2014" name="Int. J. Syst. Evol. Microbiol.">
        <title>Complete genome of a new Firmicutes species belonging to the dominant human colonic microbiota ('Ruminococcus bicirculans') reveals two chromosomes and a selective capacity to utilize plant glucans.</title>
        <authorList>
            <consortium name="NISC Comparative Sequencing Program"/>
            <person name="Wegmann U."/>
            <person name="Louis P."/>
            <person name="Goesmann A."/>
            <person name="Henrissat B."/>
            <person name="Duncan S.H."/>
            <person name="Flint H.J."/>
        </authorList>
    </citation>
    <scope>NUCLEOTIDE SEQUENCE</scope>
    <source>
        <strain evidence="1">JCM 10667</strain>
    </source>
</reference>
<dbReference type="Proteomes" id="UP001501427">
    <property type="component" value="Unassembled WGS sequence"/>
</dbReference>
<dbReference type="EMBL" id="JACHMV010000001">
    <property type="protein sequence ID" value="MBB4773518.1"/>
    <property type="molecule type" value="Genomic_DNA"/>
</dbReference>
<dbReference type="AlphaFoldDB" id="A0A7W7IAM6"/>
<dbReference type="PANTHER" id="PTHR34613:SF1">
    <property type="entry name" value="SLL6017 PROTEIN"/>
    <property type="match status" value="1"/>
</dbReference>
<evidence type="ECO:0000313" key="4">
    <source>
        <dbReference type="Proteomes" id="UP001501427"/>
    </source>
</evidence>
<organism evidence="2 3">
    <name type="scientific">Actinomadura livida</name>
    <dbReference type="NCBI Taxonomy" id="79909"/>
    <lineage>
        <taxon>Bacteria</taxon>
        <taxon>Bacillati</taxon>
        <taxon>Actinomycetota</taxon>
        <taxon>Actinomycetes</taxon>
        <taxon>Streptosporangiales</taxon>
        <taxon>Thermomonosporaceae</taxon>
        <taxon>Actinomadura</taxon>
    </lineage>
</organism>
<evidence type="ECO:0000313" key="2">
    <source>
        <dbReference type="EMBL" id="MBB4773518.1"/>
    </source>
</evidence>
<proteinExistence type="predicted"/>
<evidence type="ECO:0000313" key="3">
    <source>
        <dbReference type="Proteomes" id="UP000549343"/>
    </source>
</evidence>
<name>A0A7W7IAM6_9ACTN</name>
<accession>A0A7W7IAM6</accession>
<reference evidence="1" key="4">
    <citation type="submission" date="2023-12" db="EMBL/GenBank/DDBJ databases">
        <authorList>
            <person name="Sun Q."/>
            <person name="Inoue M."/>
        </authorList>
    </citation>
    <scope>NUCLEOTIDE SEQUENCE</scope>
    <source>
        <strain evidence="1">JCM 10667</strain>
    </source>
</reference>
<dbReference type="Proteomes" id="UP000549343">
    <property type="component" value="Unassembled WGS sequence"/>
</dbReference>
<dbReference type="RefSeq" id="WP_229808372.1">
    <property type="nucleotide sequence ID" value="NZ_BAAAHD010000023.1"/>
</dbReference>
<reference evidence="2 3" key="3">
    <citation type="submission" date="2020-08" db="EMBL/GenBank/DDBJ databases">
        <title>Sequencing the genomes of 1000 actinobacteria strains.</title>
        <authorList>
            <person name="Klenk H.-P."/>
        </authorList>
    </citation>
    <scope>NUCLEOTIDE SEQUENCE [LARGE SCALE GENOMIC DNA]</scope>
    <source>
        <strain evidence="2 3">DSM 44772</strain>
    </source>
</reference>
<keyword evidence="4" id="KW-1185">Reference proteome</keyword>
<dbReference type="EMBL" id="BAAAHD010000023">
    <property type="protein sequence ID" value="GAA0563574.1"/>
    <property type="molecule type" value="Genomic_DNA"/>
</dbReference>
<comment type="caution">
    <text evidence="2">The sequence shown here is derived from an EMBL/GenBank/DDBJ whole genome shotgun (WGS) entry which is preliminary data.</text>
</comment>
<evidence type="ECO:0000313" key="1">
    <source>
        <dbReference type="EMBL" id="GAA0563574.1"/>
    </source>
</evidence>
<sequence length="79" mass="8866">MNVVGYEWQSEFAKTHRGEGRAEGRAEGEAKAVLLVLGARGITVPNEIRERVTNCTDIDQLERWVQRAAVIDKAEDLLE</sequence>
<reference evidence="4" key="2">
    <citation type="journal article" date="2019" name="Int. J. Syst. Evol. Microbiol.">
        <title>The Global Catalogue of Microorganisms (GCM) 10K type strain sequencing project: providing services to taxonomists for standard genome sequencing and annotation.</title>
        <authorList>
            <consortium name="The Broad Institute Genomics Platform"/>
            <consortium name="The Broad Institute Genome Sequencing Center for Infectious Disease"/>
            <person name="Wu L."/>
            <person name="Ma J."/>
        </authorList>
    </citation>
    <scope>NUCLEOTIDE SEQUENCE [LARGE SCALE GENOMIC DNA]</scope>
    <source>
        <strain evidence="4">JCM 10667</strain>
    </source>
</reference>
<protein>
    <submittedName>
        <fullName evidence="2">Uncharacterized protein</fullName>
    </submittedName>
</protein>
<gene>
    <name evidence="2" type="ORF">F4557_001936</name>
    <name evidence="1" type="ORF">GCM10009546_27280</name>
</gene>
<dbReference type="PANTHER" id="PTHR34613">
    <property type="entry name" value="SLL0800 PROTEIN"/>
    <property type="match status" value="1"/>
</dbReference>